<evidence type="ECO:0000256" key="3">
    <source>
        <dbReference type="ARBA" id="ARBA00013081"/>
    </source>
</evidence>
<dbReference type="GO" id="GO:0004722">
    <property type="term" value="F:protein serine/threonine phosphatase activity"/>
    <property type="evidence" value="ECO:0007669"/>
    <property type="project" value="UniProtKB-EC"/>
</dbReference>
<dbReference type="GO" id="GO:0046872">
    <property type="term" value="F:metal ion binding"/>
    <property type="evidence" value="ECO:0007669"/>
    <property type="project" value="UniProtKB-KW"/>
</dbReference>
<sequence>MAQPPPAADGQRTTEPSTPPTVAAMPSVTETSTAASPSAPPTTDAVSPTALVVPDTEAEDASPETTMVDLPTAAAPPLPSAEEWLNMTFKWSGKAYDVRVSTSDLVFDLRSQIESLTSVPPDAQKILGLGRGKLSTDSDGQRIGTLGLKDGAKFTLVGTPEHLRFKEREGPPPLDEWDLAYPTRGRDLGASNALPPALDPRNVRRVEQIIRKREITVMNEPRPGKRLLVLDLDYTIADTRPLLDGALPPLECARPGLNDFLHRVYPHYDIVVWSQTHWMWLESKLVELGVLGGGARYQICFVADRTSMFPIFSERGGQMVKHEVKPLAYFWARFPHWSSKNTIHIDDLARNFALNPSSGLKIRAFKTAGTAEGRRDRELYRLGDYLVEIAQNVDDFTTLDHAQWKKRRSAMMPRMDDEPAGQEPGSSSGGDSGGGPPGGPEAPAPQ</sequence>
<comment type="caution">
    <text evidence="15">The sequence shown here is derived from an EMBL/GenBank/DDBJ whole genome shotgun (WGS) entry which is preliminary data.</text>
</comment>
<dbReference type="OrthoDB" id="1711508at2759"/>
<comment type="subcellular location">
    <subcellularLocation>
        <location evidence="2">Nucleus</location>
    </subcellularLocation>
</comment>
<keyword evidence="8" id="KW-0539">Nucleus</keyword>
<dbReference type="SUPFAM" id="SSF56784">
    <property type="entry name" value="HAD-like"/>
    <property type="match status" value="1"/>
</dbReference>
<keyword evidence="16" id="KW-1185">Reference proteome</keyword>
<feature type="region of interest" description="Disordered" evidence="12">
    <location>
        <begin position="407"/>
        <end position="446"/>
    </location>
</feature>
<evidence type="ECO:0000256" key="2">
    <source>
        <dbReference type="ARBA" id="ARBA00004123"/>
    </source>
</evidence>
<feature type="compositionally biased region" description="Gly residues" evidence="12">
    <location>
        <begin position="427"/>
        <end position="436"/>
    </location>
</feature>
<evidence type="ECO:0000259" key="14">
    <source>
        <dbReference type="PROSITE" id="PS50969"/>
    </source>
</evidence>
<accession>A0A427Y1L6</accession>
<evidence type="ECO:0000256" key="11">
    <source>
        <dbReference type="ARBA" id="ARBA00048336"/>
    </source>
</evidence>
<evidence type="ECO:0000259" key="13">
    <source>
        <dbReference type="PROSITE" id="PS50053"/>
    </source>
</evidence>
<dbReference type="RefSeq" id="XP_028478333.1">
    <property type="nucleotide sequence ID" value="XM_028621881.1"/>
</dbReference>
<dbReference type="Pfam" id="PF03031">
    <property type="entry name" value="NIF"/>
    <property type="match status" value="1"/>
</dbReference>
<dbReference type="InterPro" id="IPR000626">
    <property type="entry name" value="Ubiquitin-like_dom"/>
</dbReference>
<dbReference type="PANTHER" id="PTHR48493">
    <property type="entry name" value="UBIQUITIN-LIKE DOMAIN-CONTAINING CTD PHOSPHATASE 1"/>
    <property type="match status" value="1"/>
</dbReference>
<evidence type="ECO:0000256" key="10">
    <source>
        <dbReference type="ARBA" id="ARBA00047761"/>
    </source>
</evidence>
<dbReference type="InterPro" id="IPR029071">
    <property type="entry name" value="Ubiquitin-like_domsf"/>
</dbReference>
<dbReference type="InterPro" id="IPR051658">
    <property type="entry name" value="UBLCP1"/>
</dbReference>
<evidence type="ECO:0000256" key="6">
    <source>
        <dbReference type="ARBA" id="ARBA00022842"/>
    </source>
</evidence>
<dbReference type="PANTHER" id="PTHR48493:SF1">
    <property type="entry name" value="UBIQUITIN-LIKE DOMAIN-CONTAINING CTD PHOSPHATASE 1"/>
    <property type="match status" value="1"/>
</dbReference>
<feature type="compositionally biased region" description="Low complexity" evidence="12">
    <location>
        <begin position="26"/>
        <end position="50"/>
    </location>
</feature>
<organism evidence="15 16">
    <name type="scientific">Apiotrichum porosum</name>
    <dbReference type="NCBI Taxonomy" id="105984"/>
    <lineage>
        <taxon>Eukaryota</taxon>
        <taxon>Fungi</taxon>
        <taxon>Dikarya</taxon>
        <taxon>Basidiomycota</taxon>
        <taxon>Agaricomycotina</taxon>
        <taxon>Tremellomycetes</taxon>
        <taxon>Trichosporonales</taxon>
        <taxon>Trichosporonaceae</taxon>
        <taxon>Apiotrichum</taxon>
    </lineage>
</organism>
<dbReference type="PROSITE" id="PS50969">
    <property type="entry name" value="FCP1"/>
    <property type="match status" value="1"/>
</dbReference>
<dbReference type="InterPro" id="IPR004274">
    <property type="entry name" value="FCP1_dom"/>
</dbReference>
<evidence type="ECO:0000313" key="16">
    <source>
        <dbReference type="Proteomes" id="UP000279236"/>
    </source>
</evidence>
<reference evidence="15 16" key="1">
    <citation type="submission" date="2018-11" db="EMBL/GenBank/DDBJ databases">
        <title>Genome sequence of Apiotrichum porosum DSM 27194.</title>
        <authorList>
            <person name="Aliyu H."/>
            <person name="Gorte O."/>
            <person name="Ochsenreither K."/>
        </authorList>
    </citation>
    <scope>NUCLEOTIDE SEQUENCE [LARGE SCALE GENOMIC DNA]</scope>
    <source>
        <strain evidence="15 16">DSM 27194</strain>
    </source>
</reference>
<dbReference type="GO" id="GO:0005634">
    <property type="term" value="C:nucleus"/>
    <property type="evidence" value="ECO:0007669"/>
    <property type="project" value="UniProtKB-SubCell"/>
</dbReference>
<dbReference type="EMBL" id="RSCE01000003">
    <property type="protein sequence ID" value="RSH84885.1"/>
    <property type="molecule type" value="Genomic_DNA"/>
</dbReference>
<evidence type="ECO:0000256" key="5">
    <source>
        <dbReference type="ARBA" id="ARBA00022801"/>
    </source>
</evidence>
<gene>
    <name evidence="15" type="ORF">EHS24_006423</name>
</gene>
<dbReference type="SMART" id="SM00577">
    <property type="entry name" value="CPDc"/>
    <property type="match status" value="1"/>
</dbReference>
<feature type="domain" description="FCP1 homology" evidence="14">
    <location>
        <begin position="221"/>
        <end position="389"/>
    </location>
</feature>
<dbReference type="SUPFAM" id="SSF54236">
    <property type="entry name" value="Ubiquitin-like"/>
    <property type="match status" value="1"/>
</dbReference>
<dbReference type="InterPro" id="IPR023214">
    <property type="entry name" value="HAD_sf"/>
</dbReference>
<dbReference type="GeneID" id="39590966"/>
<comment type="cofactor">
    <cofactor evidence="1">
        <name>Mg(2+)</name>
        <dbReference type="ChEBI" id="CHEBI:18420"/>
    </cofactor>
</comment>
<dbReference type="Gene3D" id="3.10.20.90">
    <property type="entry name" value="Phosphatidylinositol 3-kinase Catalytic Subunit, Chain A, domain 1"/>
    <property type="match status" value="1"/>
</dbReference>
<keyword evidence="6" id="KW-0460">Magnesium</keyword>
<evidence type="ECO:0000256" key="9">
    <source>
        <dbReference type="ARBA" id="ARBA00032039"/>
    </source>
</evidence>
<keyword evidence="4" id="KW-0479">Metal-binding</keyword>
<name>A0A427Y1L6_9TREE</name>
<feature type="domain" description="Ubiquitin-like" evidence="13">
    <location>
        <begin position="85"/>
        <end position="157"/>
    </location>
</feature>
<dbReference type="STRING" id="105984.A0A427Y1L6"/>
<evidence type="ECO:0000256" key="12">
    <source>
        <dbReference type="SAM" id="MobiDB-lite"/>
    </source>
</evidence>
<feature type="compositionally biased region" description="Pro residues" evidence="12">
    <location>
        <begin position="437"/>
        <end position="446"/>
    </location>
</feature>
<dbReference type="Proteomes" id="UP000279236">
    <property type="component" value="Unassembled WGS sequence"/>
</dbReference>
<dbReference type="EC" id="3.1.3.16" evidence="3"/>
<dbReference type="GO" id="GO:0090364">
    <property type="term" value="P:regulation of proteasome assembly"/>
    <property type="evidence" value="ECO:0007669"/>
    <property type="project" value="InterPro"/>
</dbReference>
<evidence type="ECO:0000256" key="1">
    <source>
        <dbReference type="ARBA" id="ARBA00001946"/>
    </source>
</evidence>
<comment type="catalytic activity">
    <reaction evidence="11">
        <text>O-phospho-L-threonyl-[protein] + H2O = L-threonyl-[protein] + phosphate</text>
        <dbReference type="Rhea" id="RHEA:47004"/>
        <dbReference type="Rhea" id="RHEA-COMP:11060"/>
        <dbReference type="Rhea" id="RHEA-COMP:11605"/>
        <dbReference type="ChEBI" id="CHEBI:15377"/>
        <dbReference type="ChEBI" id="CHEBI:30013"/>
        <dbReference type="ChEBI" id="CHEBI:43474"/>
        <dbReference type="ChEBI" id="CHEBI:61977"/>
        <dbReference type="EC" id="3.1.3.16"/>
    </reaction>
</comment>
<evidence type="ECO:0000256" key="4">
    <source>
        <dbReference type="ARBA" id="ARBA00022723"/>
    </source>
</evidence>
<protein>
    <recommendedName>
        <fullName evidence="3">protein-serine/threonine phosphatase</fullName>
        <ecNumber evidence="3">3.1.3.16</ecNumber>
    </recommendedName>
    <alternativeName>
        <fullName evidence="9">Nuclear proteasome inhibitor UBLCP1</fullName>
    </alternativeName>
</protein>
<dbReference type="AlphaFoldDB" id="A0A427Y1L6"/>
<dbReference type="SMART" id="SM00213">
    <property type="entry name" value="UBQ"/>
    <property type="match status" value="1"/>
</dbReference>
<evidence type="ECO:0000313" key="15">
    <source>
        <dbReference type="EMBL" id="RSH84885.1"/>
    </source>
</evidence>
<dbReference type="Gene3D" id="3.40.50.1000">
    <property type="entry name" value="HAD superfamily/HAD-like"/>
    <property type="match status" value="1"/>
</dbReference>
<evidence type="ECO:0000256" key="7">
    <source>
        <dbReference type="ARBA" id="ARBA00022912"/>
    </source>
</evidence>
<feature type="region of interest" description="Disordered" evidence="12">
    <location>
        <begin position="1"/>
        <end position="65"/>
    </location>
</feature>
<dbReference type="InterPro" id="IPR036412">
    <property type="entry name" value="HAD-like_sf"/>
</dbReference>
<evidence type="ECO:0000256" key="8">
    <source>
        <dbReference type="ARBA" id="ARBA00023242"/>
    </source>
</evidence>
<keyword evidence="5" id="KW-0378">Hydrolase</keyword>
<keyword evidence="7" id="KW-0904">Protein phosphatase</keyword>
<dbReference type="NCBIfam" id="TIGR02245">
    <property type="entry name" value="HAD_IIID1"/>
    <property type="match status" value="1"/>
</dbReference>
<dbReference type="InterPro" id="IPR011943">
    <property type="entry name" value="HAD-SF_hydro_IIID"/>
</dbReference>
<comment type="catalytic activity">
    <reaction evidence="10">
        <text>O-phospho-L-seryl-[protein] + H2O = L-seryl-[protein] + phosphate</text>
        <dbReference type="Rhea" id="RHEA:20629"/>
        <dbReference type="Rhea" id="RHEA-COMP:9863"/>
        <dbReference type="Rhea" id="RHEA-COMP:11604"/>
        <dbReference type="ChEBI" id="CHEBI:15377"/>
        <dbReference type="ChEBI" id="CHEBI:29999"/>
        <dbReference type="ChEBI" id="CHEBI:43474"/>
        <dbReference type="ChEBI" id="CHEBI:83421"/>
        <dbReference type="EC" id="3.1.3.16"/>
    </reaction>
</comment>
<proteinExistence type="predicted"/>
<dbReference type="PROSITE" id="PS50053">
    <property type="entry name" value="UBIQUITIN_2"/>
    <property type="match status" value="1"/>
</dbReference>